<keyword evidence="2" id="KW-1185">Reference proteome</keyword>
<reference evidence="1 2" key="1">
    <citation type="submission" date="2014-04" db="EMBL/GenBank/DDBJ databases">
        <authorList>
            <consortium name="DOE Joint Genome Institute"/>
            <person name="Kuo A."/>
            <person name="Tarkka M."/>
            <person name="Buscot F."/>
            <person name="Kohler A."/>
            <person name="Nagy L.G."/>
            <person name="Floudas D."/>
            <person name="Copeland A."/>
            <person name="Barry K.W."/>
            <person name="Cichocki N."/>
            <person name="Veneault-Fourrey C."/>
            <person name="LaButti K."/>
            <person name="Lindquist E.A."/>
            <person name="Lipzen A."/>
            <person name="Lundell T."/>
            <person name="Morin E."/>
            <person name="Murat C."/>
            <person name="Sun H."/>
            <person name="Tunlid A."/>
            <person name="Henrissat B."/>
            <person name="Grigoriev I.V."/>
            <person name="Hibbett D.S."/>
            <person name="Martin F."/>
            <person name="Nordberg H.P."/>
            <person name="Cantor M.N."/>
            <person name="Hua S.X."/>
        </authorList>
    </citation>
    <scope>NUCLEOTIDE SEQUENCE [LARGE SCALE GENOMIC DNA]</scope>
    <source>
        <strain evidence="1 2">F 1598</strain>
    </source>
</reference>
<evidence type="ECO:0000313" key="2">
    <source>
        <dbReference type="Proteomes" id="UP000054166"/>
    </source>
</evidence>
<dbReference type="AlphaFoldDB" id="A0A0C3F030"/>
<dbReference type="HOGENOM" id="CLU_2574732_0_0_1"/>
<evidence type="ECO:0000313" key="1">
    <source>
        <dbReference type="EMBL" id="KIM73326.1"/>
    </source>
</evidence>
<dbReference type="EMBL" id="KN833086">
    <property type="protein sequence ID" value="KIM73326.1"/>
    <property type="molecule type" value="Genomic_DNA"/>
</dbReference>
<gene>
    <name evidence="1" type="ORF">PILCRDRAFT_730567</name>
</gene>
<dbReference type="Proteomes" id="UP000054166">
    <property type="component" value="Unassembled WGS sequence"/>
</dbReference>
<dbReference type="InParanoid" id="A0A0C3F030"/>
<reference evidence="2" key="2">
    <citation type="submission" date="2015-01" db="EMBL/GenBank/DDBJ databases">
        <title>Evolutionary Origins and Diversification of the Mycorrhizal Mutualists.</title>
        <authorList>
            <consortium name="DOE Joint Genome Institute"/>
            <consortium name="Mycorrhizal Genomics Consortium"/>
            <person name="Kohler A."/>
            <person name="Kuo A."/>
            <person name="Nagy L.G."/>
            <person name="Floudas D."/>
            <person name="Copeland A."/>
            <person name="Barry K.W."/>
            <person name="Cichocki N."/>
            <person name="Veneault-Fourrey C."/>
            <person name="LaButti K."/>
            <person name="Lindquist E.A."/>
            <person name="Lipzen A."/>
            <person name="Lundell T."/>
            <person name="Morin E."/>
            <person name="Murat C."/>
            <person name="Riley R."/>
            <person name="Ohm R."/>
            <person name="Sun H."/>
            <person name="Tunlid A."/>
            <person name="Henrissat B."/>
            <person name="Grigoriev I.V."/>
            <person name="Hibbett D.S."/>
            <person name="Martin F."/>
        </authorList>
    </citation>
    <scope>NUCLEOTIDE SEQUENCE [LARGE SCALE GENOMIC DNA]</scope>
    <source>
        <strain evidence="2">F 1598</strain>
    </source>
</reference>
<name>A0A0C3F030_PILCF</name>
<proteinExistence type="predicted"/>
<organism evidence="1 2">
    <name type="scientific">Piloderma croceum (strain F 1598)</name>
    <dbReference type="NCBI Taxonomy" id="765440"/>
    <lineage>
        <taxon>Eukaryota</taxon>
        <taxon>Fungi</taxon>
        <taxon>Dikarya</taxon>
        <taxon>Basidiomycota</taxon>
        <taxon>Agaricomycotina</taxon>
        <taxon>Agaricomycetes</taxon>
        <taxon>Agaricomycetidae</taxon>
        <taxon>Atheliales</taxon>
        <taxon>Atheliaceae</taxon>
        <taxon>Piloderma</taxon>
    </lineage>
</organism>
<sequence>MANTRIRSESCNSFSLCSEKMTVKVCNRDSVPTQESRCLYRVEPTQNGSDADAGLICKRDDYRQFRRSDTILWMIANDKKP</sequence>
<accession>A0A0C3F030</accession>
<protein>
    <submittedName>
        <fullName evidence="1">Uncharacterized protein</fullName>
    </submittedName>
</protein>